<name>A0AA36MUT6_9DINO</name>
<sequence>MSDPNRVLEPLGDVLPIVLRRLDVRTLAAASTVCRSWSESSETSWQQVFRLKWQDSMFELRQVRPSWRLSCSSRAMARRADLQVVAGTWHLMGTVRDSKGEMSTEAYCFFASGSLTMQGEAVHRRQDSNGHRVILHGNWQGNLCADIVALGGKRKWCLAWKEKIQEVPGAYHYALSSNTCACHSQVVRGEFRWLGRVRGTFDYVMERFCDCQSDKMRHQQTVARRRC</sequence>
<gene>
    <name evidence="1" type="ORF">EVOR1521_LOCUS8588</name>
</gene>
<dbReference type="AlphaFoldDB" id="A0AA36MUT6"/>
<dbReference type="Proteomes" id="UP001178507">
    <property type="component" value="Unassembled WGS sequence"/>
</dbReference>
<proteinExistence type="predicted"/>
<comment type="caution">
    <text evidence="1">The sequence shown here is derived from an EMBL/GenBank/DDBJ whole genome shotgun (WGS) entry which is preliminary data.</text>
</comment>
<dbReference type="EMBL" id="CAUJNA010000741">
    <property type="protein sequence ID" value="CAJ1380716.1"/>
    <property type="molecule type" value="Genomic_DNA"/>
</dbReference>
<organism evidence="1 2">
    <name type="scientific">Effrenium voratum</name>
    <dbReference type="NCBI Taxonomy" id="2562239"/>
    <lineage>
        <taxon>Eukaryota</taxon>
        <taxon>Sar</taxon>
        <taxon>Alveolata</taxon>
        <taxon>Dinophyceae</taxon>
        <taxon>Suessiales</taxon>
        <taxon>Symbiodiniaceae</taxon>
        <taxon>Effrenium</taxon>
    </lineage>
</organism>
<dbReference type="InterPro" id="IPR036047">
    <property type="entry name" value="F-box-like_dom_sf"/>
</dbReference>
<dbReference type="SUPFAM" id="SSF81383">
    <property type="entry name" value="F-box domain"/>
    <property type="match status" value="1"/>
</dbReference>
<evidence type="ECO:0000313" key="2">
    <source>
        <dbReference type="Proteomes" id="UP001178507"/>
    </source>
</evidence>
<protein>
    <recommendedName>
        <fullName evidence="3">F-box domain-containing protein</fullName>
    </recommendedName>
</protein>
<keyword evidence="2" id="KW-1185">Reference proteome</keyword>
<reference evidence="1" key="1">
    <citation type="submission" date="2023-08" db="EMBL/GenBank/DDBJ databases">
        <authorList>
            <person name="Chen Y."/>
            <person name="Shah S."/>
            <person name="Dougan E. K."/>
            <person name="Thang M."/>
            <person name="Chan C."/>
        </authorList>
    </citation>
    <scope>NUCLEOTIDE SEQUENCE</scope>
</reference>
<evidence type="ECO:0008006" key="3">
    <source>
        <dbReference type="Google" id="ProtNLM"/>
    </source>
</evidence>
<accession>A0AA36MUT6</accession>
<evidence type="ECO:0000313" key="1">
    <source>
        <dbReference type="EMBL" id="CAJ1380716.1"/>
    </source>
</evidence>